<dbReference type="GO" id="GO:0016787">
    <property type="term" value="F:hydrolase activity"/>
    <property type="evidence" value="ECO:0007669"/>
    <property type="project" value="UniProtKB-UniRule"/>
</dbReference>
<evidence type="ECO:0000256" key="1">
    <source>
        <dbReference type="ARBA" id="ARBA00022741"/>
    </source>
</evidence>
<dbReference type="Pfam" id="PF13538">
    <property type="entry name" value="UvrD_C_2"/>
    <property type="match status" value="1"/>
</dbReference>
<dbReference type="InterPro" id="IPR027785">
    <property type="entry name" value="UvrD-like_helicase_C"/>
</dbReference>
<evidence type="ECO:0000256" key="2">
    <source>
        <dbReference type="ARBA" id="ARBA00022801"/>
    </source>
</evidence>
<dbReference type="InterPro" id="IPR027417">
    <property type="entry name" value="P-loop_NTPase"/>
</dbReference>
<dbReference type="OrthoDB" id="9787585at2"/>
<dbReference type="InterPro" id="IPR000212">
    <property type="entry name" value="DNA_helicase_UvrD/REP"/>
</dbReference>
<dbReference type="GO" id="GO:0000725">
    <property type="term" value="P:recombinational repair"/>
    <property type="evidence" value="ECO:0007669"/>
    <property type="project" value="TreeGrafter"/>
</dbReference>
<dbReference type="Proteomes" id="UP000217785">
    <property type="component" value="Unassembled WGS sequence"/>
</dbReference>
<evidence type="ECO:0000256" key="4">
    <source>
        <dbReference type="ARBA" id="ARBA00022840"/>
    </source>
</evidence>
<gene>
    <name evidence="7" type="ORF">EFBL_0697</name>
</gene>
<evidence type="ECO:0000256" key="5">
    <source>
        <dbReference type="PROSITE-ProRule" id="PRU00560"/>
    </source>
</evidence>
<keyword evidence="3 5" id="KW-0347">Helicase</keyword>
<dbReference type="AlphaFoldDB" id="A0A292YK03"/>
<dbReference type="Pfam" id="PF00580">
    <property type="entry name" value="UvrD-helicase"/>
    <property type="match status" value="1"/>
</dbReference>
<dbReference type="PROSITE" id="PS51198">
    <property type="entry name" value="UVRD_HELICASE_ATP_BIND"/>
    <property type="match status" value="1"/>
</dbReference>
<reference evidence="8" key="1">
    <citation type="submission" date="2017-07" db="EMBL/GenBank/DDBJ databases">
        <title>Draft genome sequence of Effusibacillus lacus strain skLN1.</title>
        <authorList>
            <person name="Watanabe M."/>
            <person name="Kojima H."/>
            <person name="Fukui M."/>
        </authorList>
    </citation>
    <scope>NUCLEOTIDE SEQUENCE [LARGE SCALE GENOMIC DNA]</scope>
    <source>
        <strain evidence="8">skLN1</strain>
    </source>
</reference>
<keyword evidence="1 5" id="KW-0547">Nucleotide-binding</keyword>
<dbReference type="GO" id="GO:0005829">
    <property type="term" value="C:cytosol"/>
    <property type="evidence" value="ECO:0007669"/>
    <property type="project" value="TreeGrafter"/>
</dbReference>
<dbReference type="Gene3D" id="3.40.50.300">
    <property type="entry name" value="P-loop containing nucleotide triphosphate hydrolases"/>
    <property type="match status" value="3"/>
</dbReference>
<proteinExistence type="predicted"/>
<evidence type="ECO:0000259" key="6">
    <source>
        <dbReference type="PROSITE" id="PS51198"/>
    </source>
</evidence>
<accession>A0A292YK03</accession>
<dbReference type="RefSeq" id="WP_096180772.1">
    <property type="nucleotide sequence ID" value="NZ_BDUF01000014.1"/>
</dbReference>
<name>A0A292YK03_9BACL</name>
<feature type="domain" description="UvrD-like helicase ATP-binding" evidence="6">
    <location>
        <begin position="212"/>
        <end position="618"/>
    </location>
</feature>
<feature type="binding site" evidence="5">
    <location>
        <begin position="233"/>
        <end position="240"/>
    </location>
    <ligand>
        <name>ATP</name>
        <dbReference type="ChEBI" id="CHEBI:30616"/>
    </ligand>
</feature>
<dbReference type="PANTHER" id="PTHR11070:SF17">
    <property type="entry name" value="DNA HELICASE IV"/>
    <property type="match status" value="1"/>
</dbReference>
<keyword evidence="4 5" id="KW-0067">ATP-binding</keyword>
<keyword evidence="8" id="KW-1185">Reference proteome</keyword>
<dbReference type="EMBL" id="BDUF01000014">
    <property type="protein sequence ID" value="GAX89083.1"/>
    <property type="molecule type" value="Genomic_DNA"/>
</dbReference>
<evidence type="ECO:0000313" key="7">
    <source>
        <dbReference type="EMBL" id="GAX89083.1"/>
    </source>
</evidence>
<dbReference type="GO" id="GO:0003677">
    <property type="term" value="F:DNA binding"/>
    <property type="evidence" value="ECO:0007669"/>
    <property type="project" value="InterPro"/>
</dbReference>
<dbReference type="InterPro" id="IPR014016">
    <property type="entry name" value="UvrD-like_ATP-bd"/>
</dbReference>
<organism evidence="7 8">
    <name type="scientific">Effusibacillus lacus</name>
    <dbReference type="NCBI Taxonomy" id="1348429"/>
    <lineage>
        <taxon>Bacteria</taxon>
        <taxon>Bacillati</taxon>
        <taxon>Bacillota</taxon>
        <taxon>Bacilli</taxon>
        <taxon>Bacillales</taxon>
        <taxon>Alicyclobacillaceae</taxon>
        <taxon>Effusibacillus</taxon>
    </lineage>
</organism>
<dbReference type="NCBIfam" id="NF041464">
    <property type="entry name" value="HelD_BACSU"/>
    <property type="match status" value="1"/>
</dbReference>
<keyword evidence="2 5" id="KW-0378">Hydrolase</keyword>
<dbReference type="InterPro" id="IPR048228">
    <property type="entry name" value="HelD_bacillota"/>
</dbReference>
<dbReference type="GO" id="GO:0005524">
    <property type="term" value="F:ATP binding"/>
    <property type="evidence" value="ECO:0007669"/>
    <property type="project" value="UniProtKB-UniRule"/>
</dbReference>
<evidence type="ECO:0000256" key="3">
    <source>
        <dbReference type="ARBA" id="ARBA00022806"/>
    </source>
</evidence>
<dbReference type="GO" id="GO:0043138">
    <property type="term" value="F:3'-5' DNA helicase activity"/>
    <property type="evidence" value="ECO:0007669"/>
    <property type="project" value="TreeGrafter"/>
</dbReference>
<dbReference type="SUPFAM" id="SSF52540">
    <property type="entry name" value="P-loop containing nucleoside triphosphate hydrolases"/>
    <property type="match status" value="1"/>
</dbReference>
<evidence type="ECO:0000313" key="8">
    <source>
        <dbReference type="Proteomes" id="UP000217785"/>
    </source>
</evidence>
<dbReference type="PANTHER" id="PTHR11070">
    <property type="entry name" value="UVRD / RECB / PCRA DNA HELICASE FAMILY MEMBER"/>
    <property type="match status" value="1"/>
</dbReference>
<comment type="caution">
    <text evidence="7">The sequence shown here is derived from an EMBL/GenBank/DDBJ whole genome shotgun (WGS) entry which is preliminary data.</text>
</comment>
<protein>
    <submittedName>
        <fullName evidence="7">Helicase</fullName>
    </submittedName>
</protein>
<sequence length="782" mass="90790">MGTVEHDWQEEQQRVDRMVDEIDKQIASLQQHVGSMKADIAKIRKNFWEDVTVNFDDAHEAAETYASIKQQAEVLSERERSHRHAENQLKTLFRLKHSPYFGRIDFKENGEKESEKIYLGIASLLDENEEHFLIYDWRAPVASLYYDYPPGPAEYETPGGTITGTLELKRQYMIRDGYIRSMFDTGVTIGDELLKEVLGKHSSTQMRNIVATIQKEQNRIIRNERSRLLIVQGAAGSGKTSAALQRVAYLLYRYRETLQADQIVLISPNPMFNSYVSTVLPELGEENMQQTTFYEYLEQRLAKTFRLETPFTQLEYVLTALHEPGYAARLEGIRFKGSTDFLQVMDLYIENLGREGISFLDVQFKGEVLISAQRIAEQFYSLDASLRIPNRVELLAKWLLAELEEKARLERKKPWVEDEIQLLDQEDFQRVYQELRRRKRFSGDTFNDFALEQKLLSEMIVNRHFKPLRETVKRLRFINMPAIYRQLFTLPNLHFIPHIKDLLPAEWLNICEQTLERLDRSELAYEDATPYLYLKERIEGFRTHTSVRHVFIDEAQDYSPFQFAFLKRLFPHSKMTILGDLNQAIFAHAVNSDFEQLSSIYGDIQTEKIVLTRSYRSTRQIVEFTRGIIEGGDRIEPFNRGGRYPTVTQAADTTELAAKIKERIRSLQSEGHSTIAVIAKTASECQEAYEALQGEMPLRLITKETISFEPGILIIPSYLAKGVEFDAVIIYNASQTQYGRESERKIFYTACTRAMHELHVYSVGEMSRFLRGLSPDTYIKES</sequence>